<dbReference type="PANTHER" id="PTHR11012:SF30">
    <property type="entry name" value="PROTEIN KINASE-LIKE DOMAIN-CONTAINING"/>
    <property type="match status" value="1"/>
</dbReference>
<dbReference type="AlphaFoldDB" id="A0A9N9TM32"/>
<dbReference type="OrthoDB" id="8250698at2759"/>
<dbReference type="InterPro" id="IPR015897">
    <property type="entry name" value="CHK_kinase-like"/>
</dbReference>
<proteinExistence type="predicted"/>
<keyword evidence="3" id="KW-1185">Reference proteome</keyword>
<gene>
    <name evidence="2" type="ORF">PHYEVI_LOCUS5291</name>
</gene>
<organism evidence="2 3">
    <name type="scientific">Phyllotreta striolata</name>
    <name type="common">Striped flea beetle</name>
    <name type="synonym">Crioceris striolata</name>
    <dbReference type="NCBI Taxonomy" id="444603"/>
    <lineage>
        <taxon>Eukaryota</taxon>
        <taxon>Metazoa</taxon>
        <taxon>Ecdysozoa</taxon>
        <taxon>Arthropoda</taxon>
        <taxon>Hexapoda</taxon>
        <taxon>Insecta</taxon>
        <taxon>Pterygota</taxon>
        <taxon>Neoptera</taxon>
        <taxon>Endopterygota</taxon>
        <taxon>Coleoptera</taxon>
        <taxon>Polyphaga</taxon>
        <taxon>Cucujiformia</taxon>
        <taxon>Chrysomeloidea</taxon>
        <taxon>Chrysomelidae</taxon>
        <taxon>Galerucinae</taxon>
        <taxon>Alticini</taxon>
        <taxon>Phyllotreta</taxon>
    </lineage>
</organism>
<evidence type="ECO:0000259" key="1">
    <source>
        <dbReference type="SMART" id="SM00587"/>
    </source>
</evidence>
<dbReference type="Proteomes" id="UP001153712">
    <property type="component" value="Chromosome 2"/>
</dbReference>
<dbReference type="Gene3D" id="3.90.1200.10">
    <property type="match status" value="1"/>
</dbReference>
<name>A0A9N9TM32_PHYSR</name>
<evidence type="ECO:0000313" key="2">
    <source>
        <dbReference type="EMBL" id="CAG9858904.1"/>
    </source>
</evidence>
<dbReference type="SMART" id="SM00587">
    <property type="entry name" value="CHK"/>
    <property type="match status" value="1"/>
</dbReference>
<dbReference type="PANTHER" id="PTHR11012">
    <property type="entry name" value="PROTEIN KINASE-LIKE DOMAIN-CONTAINING"/>
    <property type="match status" value="1"/>
</dbReference>
<evidence type="ECO:0000313" key="3">
    <source>
        <dbReference type="Proteomes" id="UP001153712"/>
    </source>
</evidence>
<dbReference type="EMBL" id="OU900095">
    <property type="protein sequence ID" value="CAG9858904.1"/>
    <property type="molecule type" value="Genomic_DNA"/>
</dbReference>
<dbReference type="SUPFAM" id="SSF56112">
    <property type="entry name" value="Protein kinase-like (PK-like)"/>
    <property type="match status" value="1"/>
</dbReference>
<dbReference type="InterPro" id="IPR011009">
    <property type="entry name" value="Kinase-like_dom_sf"/>
</dbReference>
<protein>
    <recommendedName>
        <fullName evidence="1">CHK kinase-like domain-containing protein</fullName>
    </recommendedName>
</protein>
<accession>A0A9N9TM32</accession>
<feature type="domain" description="CHK kinase-like" evidence="1">
    <location>
        <begin position="120"/>
        <end position="313"/>
    </location>
</feature>
<dbReference type="InterPro" id="IPR004119">
    <property type="entry name" value="EcKL"/>
</dbReference>
<reference evidence="2" key="1">
    <citation type="submission" date="2022-01" db="EMBL/GenBank/DDBJ databases">
        <authorList>
            <person name="King R."/>
        </authorList>
    </citation>
    <scope>NUCLEOTIDE SEQUENCE</scope>
</reference>
<dbReference type="Pfam" id="PF02958">
    <property type="entry name" value="EcKL"/>
    <property type="match status" value="1"/>
</dbReference>
<sequence length="400" mass="46587">MENHEIIKWIRKLLYAEYYTDFQIEIEGESSSRHGASSRIIFAKIIITDGKSREVLHIAVKFSKPALRLLPAIRAAYRKEIRFYETVANVIEELQTDVEGPFVGLSKCYDTFADSTTEIIVLENLRYKGYKLHRVDLPMSLPYIELVLTNFAKFHALCFALKEKNRRLFDELAETFKADVDIIVEMDDFFKTKPAVVVQNLRDSNRKDLADELEKLIAPGVANMVKSIVTDKVDNVVIAHFDCHCNNFMFKFEGTDEGTPTNVAILDWQLAKMHSPAIDVSYFLHTVCSKQELDRENELLKYYHDQLGNFLTKLDCNVDISFPYTTFLEHWKKYRFYGFSFACCFMDFNFLDENSFPKFDDANENNNVGKIMSETVLKNPTLYRQRLVDLVEHYLRKPNN</sequence>